<dbReference type="AlphaFoldDB" id="A0A9P5RSW1"/>
<feature type="compositionally biased region" description="Polar residues" evidence="1">
    <location>
        <begin position="24"/>
        <end position="52"/>
    </location>
</feature>
<feature type="compositionally biased region" description="Low complexity" evidence="1">
    <location>
        <begin position="147"/>
        <end position="160"/>
    </location>
</feature>
<feature type="region of interest" description="Disordered" evidence="1">
    <location>
        <begin position="147"/>
        <end position="167"/>
    </location>
</feature>
<dbReference type="EMBL" id="JAAAUQ010000903">
    <property type="protein sequence ID" value="KAF9146579.1"/>
    <property type="molecule type" value="Genomic_DNA"/>
</dbReference>
<name>A0A9P5RSW1_9FUNG</name>
<keyword evidence="3" id="KW-1185">Reference proteome</keyword>
<protein>
    <submittedName>
        <fullName evidence="2">Uncharacterized protein</fullName>
    </submittedName>
</protein>
<gene>
    <name evidence="2" type="ORF">BG015_011562</name>
</gene>
<organism evidence="2 3">
    <name type="scientific">Linnemannia schmuckeri</name>
    <dbReference type="NCBI Taxonomy" id="64567"/>
    <lineage>
        <taxon>Eukaryota</taxon>
        <taxon>Fungi</taxon>
        <taxon>Fungi incertae sedis</taxon>
        <taxon>Mucoromycota</taxon>
        <taxon>Mortierellomycotina</taxon>
        <taxon>Mortierellomycetes</taxon>
        <taxon>Mortierellales</taxon>
        <taxon>Mortierellaceae</taxon>
        <taxon>Linnemannia</taxon>
    </lineage>
</organism>
<evidence type="ECO:0000313" key="2">
    <source>
        <dbReference type="EMBL" id="KAF9146579.1"/>
    </source>
</evidence>
<evidence type="ECO:0000256" key="1">
    <source>
        <dbReference type="SAM" id="MobiDB-lite"/>
    </source>
</evidence>
<sequence>MRTMLAPQDPPTSASTPGSSSDALMQSHSQSTSSIRAPQEANYQLDDNSRASTAVAASPQHITDGCAMPSIHTADSSPYRESSAVRNTHVQSTEYSSSVSHPQPYSSALSSNYIPPPSPTPSQLHAYSVPEGHQENQHVYQDPYQQTYQQTYQQSYQHQPYPEPTLHAYPAPAIVDTVDEKVDQASSMAKPTSNGDRKKII</sequence>
<dbReference type="Proteomes" id="UP000748756">
    <property type="component" value="Unassembled WGS sequence"/>
</dbReference>
<feature type="region of interest" description="Disordered" evidence="1">
    <location>
        <begin position="1"/>
        <end position="127"/>
    </location>
</feature>
<reference evidence="2" key="1">
    <citation type="journal article" date="2020" name="Fungal Divers.">
        <title>Resolving the Mortierellaceae phylogeny through synthesis of multi-gene phylogenetics and phylogenomics.</title>
        <authorList>
            <person name="Vandepol N."/>
            <person name="Liber J."/>
            <person name="Desiro A."/>
            <person name="Na H."/>
            <person name="Kennedy M."/>
            <person name="Barry K."/>
            <person name="Grigoriev I.V."/>
            <person name="Miller A.N."/>
            <person name="O'Donnell K."/>
            <person name="Stajich J.E."/>
            <person name="Bonito G."/>
        </authorList>
    </citation>
    <scope>NUCLEOTIDE SEQUENCE</scope>
    <source>
        <strain evidence="2">NRRL 6426</strain>
    </source>
</reference>
<dbReference type="OrthoDB" id="2439289at2759"/>
<evidence type="ECO:0000313" key="3">
    <source>
        <dbReference type="Proteomes" id="UP000748756"/>
    </source>
</evidence>
<feature type="compositionally biased region" description="Low complexity" evidence="1">
    <location>
        <begin position="95"/>
        <end position="107"/>
    </location>
</feature>
<comment type="caution">
    <text evidence="2">The sequence shown here is derived from an EMBL/GenBank/DDBJ whole genome shotgun (WGS) entry which is preliminary data.</text>
</comment>
<proteinExistence type="predicted"/>
<accession>A0A9P5RSW1</accession>
<feature type="compositionally biased region" description="Polar residues" evidence="1">
    <location>
        <begin position="73"/>
        <end position="94"/>
    </location>
</feature>
<feature type="compositionally biased region" description="Low complexity" evidence="1">
    <location>
        <begin position="11"/>
        <end position="23"/>
    </location>
</feature>